<dbReference type="Pfam" id="PF11239">
    <property type="entry name" value="DUF3040"/>
    <property type="match status" value="1"/>
</dbReference>
<evidence type="ECO:0000256" key="1">
    <source>
        <dbReference type="SAM" id="MobiDB-lite"/>
    </source>
</evidence>
<feature type="transmembrane region" description="Helical" evidence="2">
    <location>
        <begin position="41"/>
        <end position="58"/>
    </location>
</feature>
<keyword evidence="6" id="KW-1185">Reference proteome</keyword>
<feature type="compositionally biased region" description="Basic and acidic residues" evidence="1">
    <location>
        <begin position="117"/>
        <end position="130"/>
    </location>
</feature>
<keyword evidence="2" id="KW-0472">Membrane</keyword>
<protein>
    <recommendedName>
        <fullName evidence="7">DUF3040 domain-containing protein</fullName>
    </recommendedName>
</protein>
<evidence type="ECO:0000313" key="4">
    <source>
        <dbReference type="EMBL" id="SDS45366.1"/>
    </source>
</evidence>
<keyword evidence="2" id="KW-0812">Transmembrane</keyword>
<dbReference type="STRING" id="589382.SAMN04489721_1347"/>
<dbReference type="InterPro" id="IPR021401">
    <property type="entry name" value="DUF3040"/>
</dbReference>
<accession>A0A1H1SC94</accession>
<dbReference type="Proteomes" id="UP000199482">
    <property type="component" value="Chromosome I"/>
</dbReference>
<organism evidence="4 5">
    <name type="scientific">Agromyces flavus</name>
    <dbReference type="NCBI Taxonomy" id="589382"/>
    <lineage>
        <taxon>Bacteria</taxon>
        <taxon>Bacillati</taxon>
        <taxon>Actinomycetota</taxon>
        <taxon>Actinomycetes</taxon>
        <taxon>Micrococcales</taxon>
        <taxon>Microbacteriaceae</taxon>
        <taxon>Agromyces</taxon>
    </lineage>
</organism>
<dbReference type="EMBL" id="SODL02000006">
    <property type="protein sequence ID" value="MCP2368989.1"/>
    <property type="molecule type" value="Genomic_DNA"/>
</dbReference>
<feature type="transmembrane region" description="Helical" evidence="2">
    <location>
        <begin position="64"/>
        <end position="83"/>
    </location>
</feature>
<keyword evidence="2" id="KW-1133">Transmembrane helix</keyword>
<reference evidence="3" key="3">
    <citation type="submission" date="2022-06" db="EMBL/GenBank/DDBJ databases">
        <title>Genomic Encyclopedia of Type Strains, Phase III (KMG-III): the genomes of soil and plant-associated and newly described type strains.</title>
        <authorList>
            <person name="Whitman W."/>
        </authorList>
    </citation>
    <scope>NUCLEOTIDE SEQUENCE</scope>
    <source>
        <strain evidence="3">CPCC 202695</strain>
    </source>
</reference>
<feature type="region of interest" description="Disordered" evidence="1">
    <location>
        <begin position="90"/>
        <end position="130"/>
    </location>
</feature>
<dbReference type="AlphaFoldDB" id="A0A1H1SC94"/>
<evidence type="ECO:0008006" key="7">
    <source>
        <dbReference type="Google" id="ProtNLM"/>
    </source>
</evidence>
<dbReference type="RefSeq" id="WP_092670353.1">
    <property type="nucleotide sequence ID" value="NZ_BMDN01000006.1"/>
</dbReference>
<dbReference type="Proteomes" id="UP000893823">
    <property type="component" value="Unassembled WGS sequence"/>
</dbReference>
<dbReference type="EMBL" id="LT629755">
    <property type="protein sequence ID" value="SDS45366.1"/>
    <property type="molecule type" value="Genomic_DNA"/>
</dbReference>
<evidence type="ECO:0000313" key="5">
    <source>
        <dbReference type="Proteomes" id="UP000199482"/>
    </source>
</evidence>
<proteinExistence type="predicted"/>
<evidence type="ECO:0000313" key="6">
    <source>
        <dbReference type="Proteomes" id="UP000893823"/>
    </source>
</evidence>
<evidence type="ECO:0000256" key="2">
    <source>
        <dbReference type="SAM" id="Phobius"/>
    </source>
</evidence>
<sequence>MPLSEQEQRLLEEMERNLYKNDADFVATVGGAGRGRPNYRAIVLGVLLAVAGAGALIGGVASHLLIVGVLGFALMFVGVLVAITPSKRSAAANPVNGVPGSAGQSRQSKPRAGFMDRLNDRWDRRQEGRD</sequence>
<evidence type="ECO:0000313" key="3">
    <source>
        <dbReference type="EMBL" id="MCP2368989.1"/>
    </source>
</evidence>
<reference evidence="5" key="2">
    <citation type="submission" date="2016-10" db="EMBL/GenBank/DDBJ databases">
        <authorList>
            <person name="Varghese N."/>
            <person name="Submissions S."/>
        </authorList>
    </citation>
    <scope>NUCLEOTIDE SEQUENCE [LARGE SCALE GENOMIC DNA]</scope>
    <source>
        <strain evidence="5">CPCC 202695</strain>
    </source>
</reference>
<gene>
    <name evidence="3" type="ORF">BCL57_003168</name>
    <name evidence="4" type="ORF">SAMN04489721_1347</name>
</gene>
<name>A0A1H1SC94_9MICO</name>
<reference evidence="4" key="1">
    <citation type="submission" date="2016-10" db="EMBL/GenBank/DDBJ databases">
        <authorList>
            <person name="de Groot N.N."/>
        </authorList>
    </citation>
    <scope>NUCLEOTIDE SEQUENCE [LARGE SCALE GENOMIC DNA]</scope>
    <source>
        <strain evidence="4">CPCC 202695</strain>
    </source>
</reference>